<accession>A0A939P9B3</accession>
<reference evidence="3" key="1">
    <citation type="submission" date="2021-03" db="EMBL/GenBank/DDBJ databases">
        <authorList>
            <person name="Kanchanasin P."/>
            <person name="Saeng-In P."/>
            <person name="Phongsopitanun W."/>
            <person name="Yuki M."/>
            <person name="Kudo T."/>
            <person name="Ohkuma M."/>
            <person name="Tanasupawat S."/>
        </authorList>
    </citation>
    <scope>NUCLEOTIDE SEQUENCE</scope>
    <source>
        <strain evidence="3">GKU 128</strain>
    </source>
</reference>
<feature type="transmembrane region" description="Helical" evidence="2">
    <location>
        <begin position="295"/>
        <end position="315"/>
    </location>
</feature>
<proteinExistence type="predicted"/>
<protein>
    <recommendedName>
        <fullName evidence="5">DUF916 domain-containing protein</fullName>
    </recommendedName>
</protein>
<evidence type="ECO:0000256" key="1">
    <source>
        <dbReference type="SAM" id="MobiDB-lite"/>
    </source>
</evidence>
<feature type="region of interest" description="Disordered" evidence="1">
    <location>
        <begin position="26"/>
        <end position="45"/>
    </location>
</feature>
<evidence type="ECO:0000256" key="2">
    <source>
        <dbReference type="SAM" id="Phobius"/>
    </source>
</evidence>
<dbReference type="Proteomes" id="UP000669179">
    <property type="component" value="Unassembled WGS sequence"/>
</dbReference>
<evidence type="ECO:0000313" key="3">
    <source>
        <dbReference type="EMBL" id="MBO2447857.1"/>
    </source>
</evidence>
<sequence length="352" mass="36894">MALVSGIAAGATVLALTMPGADPVPPPVPAPAAGNGSWSVGPADRGGAPVARPSFAIEAPAGSTVRDAVHIANLTAKPLTFEVYAADAYNTPRDAGFALRGAAEPRRDVGGWIKLPSGRLTVPPGSARDLPFSVTVPANATPGEHIGGIVALNTAIESVQNAGGARIGLRRAVGARVYLRVPGPLTPSLRPQGLTVTRHEPAVPFTAKAPGSLRFNVVNTGNLRLAPIVRVRATGLFGRTLKDWPIRQLPEILPGQSTEITLPWEGTPPLDSVTVRVELTAPGGVKARTHAHFVAIPWAALLTLLGIVFVLWSVLPRIIRRWRIRAGLLPEGETDYLDPSYADPSTEGEAIR</sequence>
<evidence type="ECO:0008006" key="5">
    <source>
        <dbReference type="Google" id="ProtNLM"/>
    </source>
</evidence>
<dbReference type="EMBL" id="JAGEOJ010000004">
    <property type="protein sequence ID" value="MBO2447857.1"/>
    <property type="molecule type" value="Genomic_DNA"/>
</dbReference>
<name>A0A939P9B3_9ACTN</name>
<dbReference type="RefSeq" id="WP_208255481.1">
    <property type="nucleotide sequence ID" value="NZ_JAGEOJ010000004.1"/>
</dbReference>
<dbReference type="AlphaFoldDB" id="A0A939P9B3"/>
<keyword evidence="2" id="KW-0472">Membrane</keyword>
<evidence type="ECO:0000313" key="4">
    <source>
        <dbReference type="Proteomes" id="UP000669179"/>
    </source>
</evidence>
<organism evidence="3 4">
    <name type="scientific">Actinomadura barringtoniae</name>
    <dbReference type="NCBI Taxonomy" id="1427535"/>
    <lineage>
        <taxon>Bacteria</taxon>
        <taxon>Bacillati</taxon>
        <taxon>Actinomycetota</taxon>
        <taxon>Actinomycetes</taxon>
        <taxon>Streptosporangiales</taxon>
        <taxon>Thermomonosporaceae</taxon>
        <taxon>Actinomadura</taxon>
    </lineage>
</organism>
<keyword evidence="4" id="KW-1185">Reference proteome</keyword>
<keyword evidence="2" id="KW-1133">Transmembrane helix</keyword>
<gene>
    <name evidence="3" type="ORF">J4573_12205</name>
</gene>
<comment type="caution">
    <text evidence="3">The sequence shown here is derived from an EMBL/GenBank/DDBJ whole genome shotgun (WGS) entry which is preliminary data.</text>
</comment>
<keyword evidence="2" id="KW-0812">Transmembrane</keyword>